<dbReference type="InterPro" id="IPR021889">
    <property type="entry name" value="DUF3500"/>
</dbReference>
<evidence type="ECO:0000256" key="2">
    <source>
        <dbReference type="SAM" id="SignalP"/>
    </source>
</evidence>
<proteinExistence type="predicted"/>
<feature type="chain" id="PRO_5043831153" description="DUF3500 domain-containing protein" evidence="2">
    <location>
        <begin position="26"/>
        <end position="244"/>
    </location>
</feature>
<feature type="compositionally biased region" description="Low complexity" evidence="1">
    <location>
        <begin position="33"/>
        <end position="71"/>
    </location>
</feature>
<evidence type="ECO:0000313" key="3">
    <source>
        <dbReference type="EMBL" id="GAA4946253.1"/>
    </source>
</evidence>
<dbReference type="Proteomes" id="UP001409585">
    <property type="component" value="Unassembled WGS sequence"/>
</dbReference>
<evidence type="ECO:0008006" key="5">
    <source>
        <dbReference type="Google" id="ProtNLM"/>
    </source>
</evidence>
<organism evidence="3 4">
    <name type="scientific">Halioxenophilus aromaticivorans</name>
    <dbReference type="NCBI Taxonomy" id="1306992"/>
    <lineage>
        <taxon>Bacteria</taxon>
        <taxon>Pseudomonadati</taxon>
        <taxon>Pseudomonadota</taxon>
        <taxon>Gammaproteobacteria</taxon>
        <taxon>Alteromonadales</taxon>
        <taxon>Alteromonadaceae</taxon>
        <taxon>Halioxenophilus</taxon>
    </lineage>
</organism>
<accession>A0AAV3U3U4</accession>
<keyword evidence="2" id="KW-0732">Signal</keyword>
<dbReference type="EMBL" id="BAABLX010000024">
    <property type="protein sequence ID" value="GAA4946253.1"/>
    <property type="molecule type" value="Genomic_DNA"/>
</dbReference>
<dbReference type="Pfam" id="PF12006">
    <property type="entry name" value="DUF3500"/>
    <property type="match status" value="1"/>
</dbReference>
<sequence>MSTNTLFHIKSALAAFTLILITALAGCGGSGGSSSSDDSSTDTSTETSTGTDTGSDTGSDTDNSSGGSSDTSTGDFDVFTASVDIADCQLDSDVATIACAANAWLDTLSTDELATAQLEWSDSEARTRWSNLPVGNVARNGLRLDAMDDESKEAALVVAKAVLSDAGYEDMIAGFAADEYLQTLGGNGYDKEYYYFAIFGYPDSASDWMLQIGGHHMAYNITFVSGDGYPVPHHLGAEPKSPLP</sequence>
<gene>
    <name evidence="3" type="ORF">GCM10025791_27010</name>
</gene>
<dbReference type="AlphaFoldDB" id="A0AAV3U3U4"/>
<reference evidence="4" key="1">
    <citation type="journal article" date="2019" name="Int. J. Syst. Evol. Microbiol.">
        <title>The Global Catalogue of Microorganisms (GCM) 10K type strain sequencing project: providing services to taxonomists for standard genome sequencing and annotation.</title>
        <authorList>
            <consortium name="The Broad Institute Genomics Platform"/>
            <consortium name="The Broad Institute Genome Sequencing Center for Infectious Disease"/>
            <person name="Wu L."/>
            <person name="Ma J."/>
        </authorList>
    </citation>
    <scope>NUCLEOTIDE SEQUENCE [LARGE SCALE GENOMIC DNA]</scope>
    <source>
        <strain evidence="4">JCM 19134</strain>
    </source>
</reference>
<dbReference type="PANTHER" id="PTHR37489">
    <property type="entry name" value="DUF3500 DOMAIN-CONTAINING PROTEIN"/>
    <property type="match status" value="1"/>
</dbReference>
<evidence type="ECO:0000256" key="1">
    <source>
        <dbReference type="SAM" id="MobiDB-lite"/>
    </source>
</evidence>
<name>A0AAV3U3U4_9ALTE</name>
<evidence type="ECO:0000313" key="4">
    <source>
        <dbReference type="Proteomes" id="UP001409585"/>
    </source>
</evidence>
<protein>
    <recommendedName>
        <fullName evidence="5">DUF3500 domain-containing protein</fullName>
    </recommendedName>
</protein>
<feature type="signal peptide" evidence="2">
    <location>
        <begin position="1"/>
        <end position="25"/>
    </location>
</feature>
<dbReference type="PANTHER" id="PTHR37489:SF1">
    <property type="entry name" value="DUF3500 DOMAIN-CONTAINING PROTEIN"/>
    <property type="match status" value="1"/>
</dbReference>
<comment type="caution">
    <text evidence="3">The sequence shown here is derived from an EMBL/GenBank/DDBJ whole genome shotgun (WGS) entry which is preliminary data.</text>
</comment>
<keyword evidence="4" id="KW-1185">Reference proteome</keyword>
<dbReference type="RefSeq" id="WP_345423064.1">
    <property type="nucleotide sequence ID" value="NZ_AP031496.1"/>
</dbReference>
<feature type="region of interest" description="Disordered" evidence="1">
    <location>
        <begin position="32"/>
        <end position="71"/>
    </location>
</feature>